<dbReference type="InterPro" id="IPR013785">
    <property type="entry name" value="Aldolase_TIM"/>
</dbReference>
<dbReference type="Pfam" id="PF00724">
    <property type="entry name" value="Oxidored_FMN"/>
    <property type="match status" value="1"/>
</dbReference>
<dbReference type="CDD" id="cd02803">
    <property type="entry name" value="OYE_like_FMN_family"/>
    <property type="match status" value="1"/>
</dbReference>
<dbReference type="GO" id="GO:0003959">
    <property type="term" value="F:NADPH dehydrogenase activity"/>
    <property type="evidence" value="ECO:0007669"/>
    <property type="project" value="InterPro"/>
</dbReference>
<dbReference type="PANTHER" id="PTHR43303:SF4">
    <property type="entry name" value="NADPH DEHYDROGENASE C23G7.10C-RELATED"/>
    <property type="match status" value="1"/>
</dbReference>
<evidence type="ECO:0000313" key="7">
    <source>
        <dbReference type="EMBL" id="EZQ07047.1"/>
    </source>
</evidence>
<comment type="caution">
    <text evidence="7">The sequence shown here is derived from an EMBL/GenBank/DDBJ whole genome shotgun (WGS) entry which is preliminary data.</text>
</comment>
<feature type="domain" description="NADH:flavin oxidoreductase/NADH oxidase N-terminal" evidence="6">
    <location>
        <begin position="5"/>
        <end position="320"/>
    </location>
</feature>
<evidence type="ECO:0000256" key="5">
    <source>
        <dbReference type="ARBA" id="ARBA00023002"/>
    </source>
</evidence>
<dbReference type="GO" id="GO:0010181">
    <property type="term" value="F:FMN binding"/>
    <property type="evidence" value="ECO:0007669"/>
    <property type="project" value="InterPro"/>
</dbReference>
<name>A0A031LPN0_9CREN</name>
<dbReference type="AlphaFoldDB" id="A0A031LPN0"/>
<dbReference type="EMBL" id="JFZT01000039">
    <property type="protein sequence ID" value="EZQ07047.1"/>
    <property type="molecule type" value="Genomic_DNA"/>
</dbReference>
<keyword evidence="4" id="KW-0521">NADP</keyword>
<dbReference type="InterPro" id="IPR001155">
    <property type="entry name" value="OxRdtase_FMN_N"/>
</dbReference>
<dbReference type="GO" id="GO:0050661">
    <property type="term" value="F:NADP binding"/>
    <property type="evidence" value="ECO:0007669"/>
    <property type="project" value="InterPro"/>
</dbReference>
<reference evidence="7 8" key="1">
    <citation type="submission" date="2014-03" db="EMBL/GenBank/DDBJ databases">
        <title>Draft genome sequence of the novel thermoacidophilic archaea Acidianus copahuensis ALE1 strain, isolated from Copahue volcanic area in Neuquen Argentina.</title>
        <authorList>
            <person name="Urbieta M.S."/>
            <person name="Rascovan N."/>
            <person name="Castro C."/>
            <person name="Revale S."/>
            <person name="Giaveno M.A."/>
            <person name="Vazquez M.P."/>
            <person name="Donati E.R."/>
        </authorList>
    </citation>
    <scope>NUCLEOTIDE SEQUENCE [LARGE SCALE GENOMIC DNA]</scope>
    <source>
        <strain evidence="7 8">ALE1</strain>
    </source>
</reference>
<dbReference type="STRING" id="1160895.CM19_06750"/>
<evidence type="ECO:0000256" key="4">
    <source>
        <dbReference type="ARBA" id="ARBA00022857"/>
    </source>
</evidence>
<dbReference type="PANTHER" id="PTHR43303">
    <property type="entry name" value="NADPH DEHYDROGENASE C23G7.10C-RELATED"/>
    <property type="match status" value="1"/>
</dbReference>
<evidence type="ECO:0000313" key="8">
    <source>
        <dbReference type="Proteomes" id="UP000024332"/>
    </source>
</evidence>
<comment type="cofactor">
    <cofactor evidence="1">
        <name>FMN</name>
        <dbReference type="ChEBI" id="CHEBI:58210"/>
    </cofactor>
</comment>
<evidence type="ECO:0000256" key="2">
    <source>
        <dbReference type="ARBA" id="ARBA00022630"/>
    </source>
</evidence>
<organism evidence="7 8">
    <name type="scientific">Candidatus Acidianus copahuensis</name>
    <dbReference type="NCBI Taxonomy" id="1160895"/>
    <lineage>
        <taxon>Archaea</taxon>
        <taxon>Thermoproteota</taxon>
        <taxon>Thermoprotei</taxon>
        <taxon>Sulfolobales</taxon>
        <taxon>Sulfolobaceae</taxon>
        <taxon>Acidianus</taxon>
    </lineage>
</organism>
<keyword evidence="3" id="KW-0288">FMN</keyword>
<dbReference type="OrthoDB" id="24876at2157"/>
<keyword evidence="2" id="KW-0285">Flavoprotein</keyword>
<evidence type="ECO:0000259" key="6">
    <source>
        <dbReference type="Pfam" id="PF00724"/>
    </source>
</evidence>
<dbReference type="SUPFAM" id="SSF51971">
    <property type="entry name" value="Nucleotide-binding domain"/>
    <property type="match status" value="1"/>
</dbReference>
<keyword evidence="8" id="KW-1185">Reference proteome</keyword>
<gene>
    <name evidence="7" type="ORF">CM19_06750</name>
</gene>
<dbReference type="Proteomes" id="UP000024332">
    <property type="component" value="Unassembled WGS sequence"/>
</dbReference>
<dbReference type="SUPFAM" id="SSF51395">
    <property type="entry name" value="FMN-linked oxidoreductases"/>
    <property type="match status" value="1"/>
</dbReference>
<evidence type="ECO:0000256" key="1">
    <source>
        <dbReference type="ARBA" id="ARBA00001917"/>
    </source>
</evidence>
<dbReference type="Gene3D" id="3.40.50.720">
    <property type="entry name" value="NAD(P)-binding Rossmann-like Domain"/>
    <property type="match status" value="1"/>
</dbReference>
<proteinExistence type="predicted"/>
<accession>A0A031LPN0</accession>
<keyword evidence="5" id="KW-0560">Oxidoreductase</keyword>
<sequence length="548" mass="62039">MQRAFSPIEVGGIKLKNRLAMSPMISNLGAPDGYPTDSHILYMLERAIGGIGLIITEYTYINKVDSRGSVNELGIYSDELIPKFFRLTEMIHRTGSKVFIQLVHVGRKTRKNIIWNNTPVSPSQEKLMDEVREMDRDDIERIEEDFAEASVRAEMAGFDGIEIHGAHGYLIAQFLSPAINKRKDRYSDGVVFVEEVLKRIREKVNIPVGMRISSTEFDNEGLNPEMVSKIVYRLQNMLDYVHFSAGRDGPYNASMPFYYKRVSFIEEAMKAKEGLKIPVFLAGSILTPADVERALEVVDVVVIGRQMLADPKFPEKMKSGDPIRPCIRCNQSCRGVVIKEVRCDVNPLLGWEGLSLPQGKGEVYVIGGGVQGLEASRTLALRGFDVTLYERAELGGQFNDFIDPYKRKEFLPLVDYYKEELERLEVRVIKKEVTECENCIWAIGDPSPTFPQVSRKTILIDSNIYAYQDYAFKLAENNEVYITTNSLSELDRTRRYFLIKIYGELGVKVVDKPIQADVTLKGYLKNQWNIGSAIKAGFINAISFGRES</sequence>
<dbReference type="Gene3D" id="3.20.20.70">
    <property type="entry name" value="Aldolase class I"/>
    <property type="match status" value="1"/>
</dbReference>
<protein>
    <submittedName>
        <fullName evidence="7">NADH oxidase</fullName>
    </submittedName>
</protein>
<dbReference type="InterPro" id="IPR044152">
    <property type="entry name" value="YqjM-like"/>
</dbReference>
<dbReference type="RefSeq" id="WP_048099565.1">
    <property type="nucleotide sequence ID" value="NZ_JFZT01000039.1"/>
</dbReference>
<evidence type="ECO:0000256" key="3">
    <source>
        <dbReference type="ARBA" id="ARBA00022643"/>
    </source>
</evidence>